<dbReference type="PRINTS" id="PR01438">
    <property type="entry name" value="UNVRSLSTRESS"/>
</dbReference>
<dbReference type="InterPro" id="IPR006016">
    <property type="entry name" value="UspA"/>
</dbReference>
<dbReference type="CDD" id="cd00293">
    <property type="entry name" value="USP-like"/>
    <property type="match status" value="1"/>
</dbReference>
<keyword evidence="4" id="KW-1185">Reference proteome</keyword>
<dbReference type="EMBL" id="JACSPY010000001">
    <property type="protein sequence ID" value="MBD8019339.1"/>
    <property type="molecule type" value="Genomic_DNA"/>
</dbReference>
<sequence>MTILVGYTPSPEGMAAVDFGIEQARAFDEALLVLNAGIGEAHEEKGIATAEDLRELGDKLQAAGIRQELKQFLRGNDPVEEILALAEATPEVRMIVIGSRERSLVGKLIMGSTAQRIILGAEVPVVSVKAKKSRAKKS</sequence>
<evidence type="ECO:0000259" key="2">
    <source>
        <dbReference type="Pfam" id="PF00582"/>
    </source>
</evidence>
<dbReference type="Proteomes" id="UP000651517">
    <property type="component" value="Unassembled WGS sequence"/>
</dbReference>
<reference evidence="3 4" key="1">
    <citation type="submission" date="2020-08" db="EMBL/GenBank/DDBJ databases">
        <title>A Genomic Blueprint of the Chicken Gut Microbiome.</title>
        <authorList>
            <person name="Gilroy R."/>
            <person name="Ravi A."/>
            <person name="Getino M."/>
            <person name="Pursley I."/>
            <person name="Horton D.L."/>
            <person name="Alikhan N.-F."/>
            <person name="Baker D."/>
            <person name="Gharbi K."/>
            <person name="Hall N."/>
            <person name="Watson M."/>
            <person name="Adriaenssens E.M."/>
            <person name="Foster-Nyarko E."/>
            <person name="Jarju S."/>
            <person name="Secka A."/>
            <person name="Antonio M."/>
            <person name="Oren A."/>
            <person name="Chaudhuri R."/>
            <person name="La Ragione R.M."/>
            <person name="Hildebrand F."/>
            <person name="Pallen M.J."/>
        </authorList>
    </citation>
    <scope>NUCLEOTIDE SEQUENCE [LARGE SCALE GENOMIC DNA]</scope>
    <source>
        <strain evidence="3 4">Re57</strain>
    </source>
</reference>
<protein>
    <submittedName>
        <fullName evidence="3">Universal stress protein</fullName>
    </submittedName>
</protein>
<organism evidence="3 4">
    <name type="scientific">Brevibacterium gallinarum</name>
    <dbReference type="NCBI Taxonomy" id="2762220"/>
    <lineage>
        <taxon>Bacteria</taxon>
        <taxon>Bacillati</taxon>
        <taxon>Actinomycetota</taxon>
        <taxon>Actinomycetes</taxon>
        <taxon>Micrococcales</taxon>
        <taxon>Brevibacteriaceae</taxon>
        <taxon>Brevibacterium</taxon>
    </lineage>
</organism>
<evidence type="ECO:0000313" key="3">
    <source>
        <dbReference type="EMBL" id="MBD8019339.1"/>
    </source>
</evidence>
<dbReference type="RefSeq" id="WP_191724946.1">
    <property type="nucleotide sequence ID" value="NZ_JACSPY010000001.1"/>
</dbReference>
<proteinExistence type="inferred from homology"/>
<dbReference type="InterPro" id="IPR006015">
    <property type="entry name" value="Universal_stress_UspA"/>
</dbReference>
<name>A0ABR8WQH3_9MICO</name>
<feature type="domain" description="UspA" evidence="2">
    <location>
        <begin position="2"/>
        <end position="129"/>
    </location>
</feature>
<comment type="caution">
    <text evidence="3">The sequence shown here is derived from an EMBL/GenBank/DDBJ whole genome shotgun (WGS) entry which is preliminary data.</text>
</comment>
<dbReference type="Gene3D" id="3.40.50.620">
    <property type="entry name" value="HUPs"/>
    <property type="match status" value="1"/>
</dbReference>
<evidence type="ECO:0000256" key="1">
    <source>
        <dbReference type="ARBA" id="ARBA00008791"/>
    </source>
</evidence>
<comment type="similarity">
    <text evidence="1">Belongs to the universal stress protein A family.</text>
</comment>
<dbReference type="SUPFAM" id="SSF52402">
    <property type="entry name" value="Adenine nucleotide alpha hydrolases-like"/>
    <property type="match status" value="1"/>
</dbReference>
<gene>
    <name evidence="3" type="ORF">H9634_00880</name>
</gene>
<evidence type="ECO:0000313" key="4">
    <source>
        <dbReference type="Proteomes" id="UP000651517"/>
    </source>
</evidence>
<dbReference type="Pfam" id="PF00582">
    <property type="entry name" value="Usp"/>
    <property type="match status" value="1"/>
</dbReference>
<dbReference type="InterPro" id="IPR014729">
    <property type="entry name" value="Rossmann-like_a/b/a_fold"/>
</dbReference>
<accession>A0ABR8WQH3</accession>
<dbReference type="PANTHER" id="PTHR46268">
    <property type="entry name" value="STRESS RESPONSE PROTEIN NHAX"/>
    <property type="match status" value="1"/>
</dbReference>
<dbReference type="PANTHER" id="PTHR46268:SF6">
    <property type="entry name" value="UNIVERSAL STRESS PROTEIN UP12"/>
    <property type="match status" value="1"/>
</dbReference>